<sequence>MVKNIAEELAKTELSCRWVSRFYHQRKLADNSRYFYYFFNLVRCD</sequence>
<reference evidence="1 2" key="1">
    <citation type="submission" date="2019-03" db="EMBL/GenBank/DDBJ databases">
        <title>The genome sequence of a newly discovered highly antifungal drug resistant Aspergillus species, Aspergillus tanneri NIH 1004.</title>
        <authorList>
            <person name="Mounaud S."/>
            <person name="Singh I."/>
            <person name="Joardar V."/>
            <person name="Pakala S."/>
            <person name="Pakala S."/>
            <person name="Venepally P."/>
            <person name="Hoover J."/>
            <person name="Nierman W."/>
            <person name="Chung J."/>
            <person name="Losada L."/>
        </authorList>
    </citation>
    <scope>NUCLEOTIDE SEQUENCE [LARGE SCALE GENOMIC DNA]</scope>
    <source>
        <strain evidence="1 2">NIH1004</strain>
    </source>
</reference>
<accession>A0A4S3J240</accession>
<evidence type="ECO:0000313" key="1">
    <source>
        <dbReference type="EMBL" id="THC88622.1"/>
    </source>
</evidence>
<dbReference type="Proteomes" id="UP000308092">
    <property type="component" value="Unassembled WGS sequence"/>
</dbReference>
<dbReference type="VEuPathDB" id="FungiDB:EYZ11_011934"/>
<protein>
    <submittedName>
        <fullName evidence="1">Uncharacterized protein</fullName>
    </submittedName>
</protein>
<evidence type="ECO:0000313" key="2">
    <source>
        <dbReference type="Proteomes" id="UP000308092"/>
    </source>
</evidence>
<comment type="caution">
    <text evidence="1">The sequence shown here is derived from an EMBL/GenBank/DDBJ whole genome shotgun (WGS) entry which is preliminary data.</text>
</comment>
<gene>
    <name evidence="1" type="ORF">EYZ11_011934</name>
</gene>
<proteinExistence type="predicted"/>
<dbReference type="EMBL" id="SOSA01000801">
    <property type="protein sequence ID" value="THC88622.1"/>
    <property type="molecule type" value="Genomic_DNA"/>
</dbReference>
<organism evidence="1 2">
    <name type="scientific">Aspergillus tanneri</name>
    <dbReference type="NCBI Taxonomy" id="1220188"/>
    <lineage>
        <taxon>Eukaryota</taxon>
        <taxon>Fungi</taxon>
        <taxon>Dikarya</taxon>
        <taxon>Ascomycota</taxon>
        <taxon>Pezizomycotina</taxon>
        <taxon>Eurotiomycetes</taxon>
        <taxon>Eurotiomycetidae</taxon>
        <taxon>Eurotiales</taxon>
        <taxon>Aspergillaceae</taxon>
        <taxon>Aspergillus</taxon>
        <taxon>Aspergillus subgen. Circumdati</taxon>
    </lineage>
</organism>
<name>A0A4S3J240_9EURO</name>
<keyword evidence="2" id="KW-1185">Reference proteome</keyword>
<dbReference type="AlphaFoldDB" id="A0A4S3J240"/>